<feature type="coiled-coil region" evidence="1">
    <location>
        <begin position="1"/>
        <end position="35"/>
    </location>
</feature>
<organism evidence="2">
    <name type="scientific">uncultured Caudovirales phage</name>
    <dbReference type="NCBI Taxonomy" id="2100421"/>
    <lineage>
        <taxon>Viruses</taxon>
        <taxon>Duplodnaviria</taxon>
        <taxon>Heunggongvirae</taxon>
        <taxon>Uroviricota</taxon>
        <taxon>Caudoviricetes</taxon>
        <taxon>Peduoviridae</taxon>
        <taxon>Maltschvirus</taxon>
        <taxon>Maltschvirus maltsch</taxon>
    </lineage>
</organism>
<reference evidence="2" key="1">
    <citation type="submission" date="2020-05" db="EMBL/GenBank/DDBJ databases">
        <authorList>
            <person name="Chiriac C."/>
            <person name="Salcher M."/>
            <person name="Ghai R."/>
            <person name="Kavagutti S V."/>
        </authorList>
    </citation>
    <scope>NUCLEOTIDE SEQUENCE</scope>
</reference>
<evidence type="ECO:0000256" key="1">
    <source>
        <dbReference type="SAM" id="Coils"/>
    </source>
</evidence>
<protein>
    <submittedName>
        <fullName evidence="2">Uncharacterized protein</fullName>
    </submittedName>
</protein>
<name>A0A6J5T178_9CAUD</name>
<gene>
    <name evidence="2" type="ORF">UFOVP1636_310</name>
</gene>
<keyword evidence="1" id="KW-0175">Coiled coil</keyword>
<evidence type="ECO:0000313" key="2">
    <source>
        <dbReference type="EMBL" id="CAB4221448.1"/>
    </source>
</evidence>
<accession>A0A6J5T178</accession>
<proteinExistence type="predicted"/>
<dbReference type="EMBL" id="LR797503">
    <property type="protein sequence ID" value="CAB4221448.1"/>
    <property type="molecule type" value="Genomic_DNA"/>
</dbReference>
<sequence>MATTTERLGIVETKVENLNEKLDDLKVDVKEMHDCLDKTRDVIEEKLEVMYQASCAQHAEMAKKISAMERLKDKWMYTFGGGMIVLSWATAHADNIIAILK</sequence>